<organism evidence="1 2">
    <name type="scientific">Propionispira arboris</name>
    <dbReference type="NCBI Taxonomy" id="84035"/>
    <lineage>
        <taxon>Bacteria</taxon>
        <taxon>Bacillati</taxon>
        <taxon>Bacillota</taxon>
        <taxon>Negativicutes</taxon>
        <taxon>Selenomonadales</taxon>
        <taxon>Selenomonadaceae</taxon>
        <taxon>Propionispira</taxon>
    </lineage>
</organism>
<dbReference type="STRING" id="84035.SAMN05660742_1135"/>
<dbReference type="RefSeq" id="WP_091832383.1">
    <property type="nucleotide sequence ID" value="NZ_FNZK01000013.1"/>
</dbReference>
<sequence length="99" mass="11664">MSSYLFCATYQDLTCDLRICRGHIGIEFRTKQRETEESMYFSLNPMQAKTFAESLQNMAMRIPIKEIKNTDVLGDLEVYTEIEKENNKKIYHKEEFPVA</sequence>
<proteinExistence type="predicted"/>
<protein>
    <submittedName>
        <fullName evidence="1">Uncharacterized protein</fullName>
    </submittedName>
</protein>
<name>A0A1H7AKT1_9FIRM</name>
<reference evidence="1 2" key="1">
    <citation type="submission" date="2016-10" db="EMBL/GenBank/DDBJ databases">
        <authorList>
            <person name="de Groot N.N."/>
        </authorList>
    </citation>
    <scope>NUCLEOTIDE SEQUENCE [LARGE SCALE GENOMIC DNA]</scope>
    <source>
        <strain evidence="1 2">DSM 2179</strain>
    </source>
</reference>
<evidence type="ECO:0000313" key="1">
    <source>
        <dbReference type="EMBL" id="SEJ65968.1"/>
    </source>
</evidence>
<gene>
    <name evidence="1" type="ORF">SAMN05660742_1135</name>
</gene>
<keyword evidence="2" id="KW-1185">Reference proteome</keyword>
<dbReference type="Proteomes" id="UP000199662">
    <property type="component" value="Unassembled WGS sequence"/>
</dbReference>
<accession>A0A1H7AKT1</accession>
<dbReference type="EMBL" id="FNZK01000013">
    <property type="protein sequence ID" value="SEJ65968.1"/>
    <property type="molecule type" value="Genomic_DNA"/>
</dbReference>
<evidence type="ECO:0000313" key="2">
    <source>
        <dbReference type="Proteomes" id="UP000199662"/>
    </source>
</evidence>
<dbReference type="AlphaFoldDB" id="A0A1H7AKT1"/>